<proteinExistence type="predicted"/>
<dbReference type="EMBL" id="CAACVG010010132">
    <property type="protein sequence ID" value="VEN55104.1"/>
    <property type="molecule type" value="Genomic_DNA"/>
</dbReference>
<sequence length="102" mass="11791">MHRDTTCGENLKSVLAKYTSSGSPPLHTEVRWLSRGKVLCRVYELKKELLAFFVKEDNDCFAQYLGSNIWCAKLAYLADIFNYLNSVNTSIQGKKRKYLDIY</sequence>
<dbReference type="Proteomes" id="UP000410492">
    <property type="component" value="Unassembled WGS sequence"/>
</dbReference>
<dbReference type="PANTHER" id="PTHR45913">
    <property type="entry name" value="EPM2A-INTERACTING PROTEIN 1"/>
    <property type="match status" value="1"/>
</dbReference>
<evidence type="ECO:0008006" key="3">
    <source>
        <dbReference type="Google" id="ProtNLM"/>
    </source>
</evidence>
<dbReference type="OrthoDB" id="6743767at2759"/>
<name>A0A653D4K4_CALMS</name>
<gene>
    <name evidence="1" type="ORF">CALMAC_LOCUS14376</name>
</gene>
<reference evidence="1 2" key="1">
    <citation type="submission" date="2019-01" db="EMBL/GenBank/DDBJ databases">
        <authorList>
            <person name="Sayadi A."/>
        </authorList>
    </citation>
    <scope>NUCLEOTIDE SEQUENCE [LARGE SCALE GENOMIC DNA]</scope>
</reference>
<accession>A0A653D4K4</accession>
<evidence type="ECO:0000313" key="2">
    <source>
        <dbReference type="Proteomes" id="UP000410492"/>
    </source>
</evidence>
<organism evidence="1 2">
    <name type="scientific">Callosobruchus maculatus</name>
    <name type="common">Southern cowpea weevil</name>
    <name type="synonym">Pulse bruchid</name>
    <dbReference type="NCBI Taxonomy" id="64391"/>
    <lineage>
        <taxon>Eukaryota</taxon>
        <taxon>Metazoa</taxon>
        <taxon>Ecdysozoa</taxon>
        <taxon>Arthropoda</taxon>
        <taxon>Hexapoda</taxon>
        <taxon>Insecta</taxon>
        <taxon>Pterygota</taxon>
        <taxon>Neoptera</taxon>
        <taxon>Endopterygota</taxon>
        <taxon>Coleoptera</taxon>
        <taxon>Polyphaga</taxon>
        <taxon>Cucujiformia</taxon>
        <taxon>Chrysomeloidea</taxon>
        <taxon>Chrysomelidae</taxon>
        <taxon>Bruchinae</taxon>
        <taxon>Bruchini</taxon>
        <taxon>Callosobruchus</taxon>
    </lineage>
</organism>
<keyword evidence="2" id="KW-1185">Reference proteome</keyword>
<protein>
    <recommendedName>
        <fullName evidence="3">Zinc finger BED domain-containing protein 5</fullName>
    </recommendedName>
</protein>
<dbReference type="AlphaFoldDB" id="A0A653D4K4"/>
<dbReference type="PANTHER" id="PTHR45913:SF19">
    <property type="entry name" value="LOW QUALITY PROTEIN: ZINC FINGER BED DOMAIN-CONTAINING PROTEIN 5-LIKE"/>
    <property type="match status" value="1"/>
</dbReference>
<evidence type="ECO:0000313" key="1">
    <source>
        <dbReference type="EMBL" id="VEN55104.1"/>
    </source>
</evidence>